<dbReference type="InterPro" id="IPR016161">
    <property type="entry name" value="Ald_DH/histidinol_DH"/>
</dbReference>
<dbReference type="Gene3D" id="3.40.605.10">
    <property type="entry name" value="Aldehyde Dehydrogenase, Chain A, domain 1"/>
    <property type="match status" value="1"/>
</dbReference>
<dbReference type="Proteomes" id="UP000273159">
    <property type="component" value="Unassembled WGS sequence"/>
</dbReference>
<proteinExistence type="inferred from homology"/>
<accession>A0A3B0FJT4</accession>
<evidence type="ECO:0000256" key="1">
    <source>
        <dbReference type="ARBA" id="ARBA00009986"/>
    </source>
</evidence>
<comment type="caution">
    <text evidence="4">The sequence shown here is derived from an EMBL/GenBank/DDBJ whole genome shotgun (WGS) entry which is preliminary data.</text>
</comment>
<dbReference type="EMBL" id="RBNH01000029">
    <property type="protein sequence ID" value="RKO19958.1"/>
    <property type="molecule type" value="Genomic_DNA"/>
</dbReference>
<feature type="domain" description="Aldehyde dehydrogenase" evidence="3">
    <location>
        <begin position="29"/>
        <end position="479"/>
    </location>
</feature>
<dbReference type="RefSeq" id="WP_120693656.1">
    <property type="nucleotide sequence ID" value="NZ_RBNH01000029.1"/>
</dbReference>
<dbReference type="Gene3D" id="3.40.309.10">
    <property type="entry name" value="Aldehyde Dehydrogenase, Chain A, domain 2"/>
    <property type="match status" value="1"/>
</dbReference>
<gene>
    <name evidence="4" type="ORF">D7Z96_19645</name>
</gene>
<protein>
    <submittedName>
        <fullName evidence="4">Aldehyde dehydrogenase</fullName>
    </submittedName>
</protein>
<dbReference type="InterPro" id="IPR016163">
    <property type="entry name" value="Ald_DH_C"/>
</dbReference>
<dbReference type="AlphaFoldDB" id="A0A3B0FJT4"/>
<dbReference type="SUPFAM" id="SSF53720">
    <property type="entry name" value="ALDH-like"/>
    <property type="match status" value="1"/>
</dbReference>
<evidence type="ECO:0000256" key="2">
    <source>
        <dbReference type="ARBA" id="ARBA00023002"/>
    </source>
</evidence>
<dbReference type="PANTHER" id="PTHR11699">
    <property type="entry name" value="ALDEHYDE DEHYDROGENASE-RELATED"/>
    <property type="match status" value="1"/>
</dbReference>
<dbReference type="GO" id="GO:0016620">
    <property type="term" value="F:oxidoreductase activity, acting on the aldehyde or oxo group of donors, NAD or NADP as acceptor"/>
    <property type="evidence" value="ECO:0007669"/>
    <property type="project" value="InterPro"/>
</dbReference>
<dbReference type="Pfam" id="PF00171">
    <property type="entry name" value="Aldedh"/>
    <property type="match status" value="1"/>
</dbReference>
<evidence type="ECO:0000313" key="5">
    <source>
        <dbReference type="Proteomes" id="UP000273159"/>
    </source>
</evidence>
<dbReference type="InterPro" id="IPR015590">
    <property type="entry name" value="Aldehyde_DH_dom"/>
</dbReference>
<name>A0A3B0FJT4_PSEPS</name>
<dbReference type="InterPro" id="IPR016162">
    <property type="entry name" value="Ald_DH_N"/>
</dbReference>
<organism evidence="4 5">
    <name type="scientific">Pseudarthrobacter phenanthrenivorans</name>
    <name type="common">Arthrobacter phenanthrenivorans</name>
    <dbReference type="NCBI Taxonomy" id="361575"/>
    <lineage>
        <taxon>Bacteria</taxon>
        <taxon>Bacillati</taxon>
        <taxon>Actinomycetota</taxon>
        <taxon>Actinomycetes</taxon>
        <taxon>Micrococcales</taxon>
        <taxon>Micrococcaceae</taxon>
        <taxon>Pseudarthrobacter</taxon>
    </lineage>
</organism>
<dbReference type="FunFam" id="3.40.309.10:FF:000009">
    <property type="entry name" value="Aldehyde dehydrogenase A"/>
    <property type="match status" value="1"/>
</dbReference>
<reference evidence="5" key="2">
    <citation type="submission" date="2018-10" db="EMBL/GenBank/DDBJ databases">
        <authorList>
            <person name="Wang Y."/>
            <person name="Wang J."/>
            <person name="Yang X."/>
            <person name="Wang Z."/>
            <person name="Huang Y."/>
        </authorList>
    </citation>
    <scope>NUCLEOTIDE SEQUENCE [LARGE SCALE GENOMIC DNA]</scope>
    <source>
        <strain evidence="5">J015</strain>
    </source>
</reference>
<comment type="similarity">
    <text evidence="1">Belongs to the aldehyde dehydrogenase family.</text>
</comment>
<sequence length="525" mass="56876">MHSDIEFARVSNRYFRDGHYVTIDTPEGRDVIDPSCNGVIGRIAYAGHDEIEETIAGANQAQRAWNAESALERSEILHEVATEIRKIAPEIAELMTRETGKPYKESYDEMGWSASAVDYYAELGRHSIGTVHGTAVKGQTHYTIKEPMGTVVIILPANFPVLLLMWSAAAALAAGNAVIIKPSEFATLTTLSFMRAFRHLPDGLVQCIPGGADAAKQLVAHPDTHMVAFTGSVATGQAVSRACADLFKPHLIEASGSDAFLVMPSAPVEVAARAATFASFLNCGQVCTSAEKILVHDAVYDEFVAAFVENVKKLRVGHGLDKVDLGPMENIRELERVESVIARAVEQGAAITIGGKRLKLEGQLRDGFFFEPTVLEGLTPDMDIFTQEVFGPVAPIYRISSFEEALKITNDSPFGLGANLYSTDLVEISRATNEIVAGMVWVNAPLLDNDAGPFGGRKMSGIGRQLGAEGLDTFRHSKLVMIDPAVQTQDFWWFPYKDEEAWQGAHPEAAAATQPEADVLSEALA</sequence>
<evidence type="ECO:0000313" key="4">
    <source>
        <dbReference type="EMBL" id="RKO19958.1"/>
    </source>
</evidence>
<evidence type="ECO:0000259" key="3">
    <source>
        <dbReference type="Pfam" id="PF00171"/>
    </source>
</evidence>
<reference evidence="4 5" key="1">
    <citation type="submission" date="2018-10" db="EMBL/GenBank/DDBJ databases">
        <title>Genome-guide identification and characterization of bacteria that degrade polycyclic aromatic hydrocarbons and resist hexavalent chromium simultaneously.</title>
        <authorList>
            <person name="Feng H."/>
        </authorList>
    </citation>
    <scope>NUCLEOTIDE SEQUENCE [LARGE SCALE GENOMIC DNA]</scope>
    <source>
        <strain evidence="4 5">J015</strain>
    </source>
</reference>
<keyword evidence="2" id="KW-0560">Oxidoreductase</keyword>